<keyword evidence="1" id="KW-0472">Membrane</keyword>
<dbReference type="Proteomes" id="UP000199448">
    <property type="component" value="Unassembled WGS sequence"/>
</dbReference>
<dbReference type="STRING" id="390640.SAMN04488034_1178"/>
<dbReference type="EMBL" id="FNUG01000017">
    <property type="protein sequence ID" value="SEF12953.1"/>
    <property type="molecule type" value="Genomic_DNA"/>
</dbReference>
<accession>A0A1H5PGE8</accession>
<protein>
    <submittedName>
        <fullName evidence="2">Uncharacterized protein</fullName>
    </submittedName>
</protein>
<dbReference type="AlphaFoldDB" id="A0A1H5PGE8"/>
<organism evidence="2 3">
    <name type="scientific">Salinimicrobium catena</name>
    <dbReference type="NCBI Taxonomy" id="390640"/>
    <lineage>
        <taxon>Bacteria</taxon>
        <taxon>Pseudomonadati</taxon>
        <taxon>Bacteroidota</taxon>
        <taxon>Flavobacteriia</taxon>
        <taxon>Flavobacteriales</taxon>
        <taxon>Flavobacteriaceae</taxon>
        <taxon>Salinimicrobium</taxon>
    </lineage>
</organism>
<feature type="transmembrane region" description="Helical" evidence="1">
    <location>
        <begin position="35"/>
        <end position="54"/>
    </location>
</feature>
<keyword evidence="3" id="KW-1185">Reference proteome</keyword>
<feature type="transmembrane region" description="Helical" evidence="1">
    <location>
        <begin position="12"/>
        <end position="29"/>
    </location>
</feature>
<evidence type="ECO:0000313" key="2">
    <source>
        <dbReference type="EMBL" id="SEF12953.1"/>
    </source>
</evidence>
<proteinExistence type="predicted"/>
<sequence length="59" mass="6922">MKRLTGINSNFQIFGWLNFFSSLLILIFVKEADFIDKLIAMFAINAGYFIYYFLIGKMI</sequence>
<keyword evidence="1" id="KW-1133">Transmembrane helix</keyword>
<keyword evidence="1" id="KW-0812">Transmembrane</keyword>
<reference evidence="2 3" key="1">
    <citation type="submission" date="2016-10" db="EMBL/GenBank/DDBJ databases">
        <authorList>
            <person name="de Groot N.N."/>
        </authorList>
    </citation>
    <scope>NUCLEOTIDE SEQUENCE [LARGE SCALE GENOMIC DNA]</scope>
    <source>
        <strain evidence="2 3">DSM 23553</strain>
    </source>
</reference>
<gene>
    <name evidence="2" type="ORF">SAMN04488034_1178</name>
</gene>
<evidence type="ECO:0000313" key="3">
    <source>
        <dbReference type="Proteomes" id="UP000199448"/>
    </source>
</evidence>
<evidence type="ECO:0000256" key="1">
    <source>
        <dbReference type="SAM" id="Phobius"/>
    </source>
</evidence>
<name>A0A1H5PGE8_9FLAO</name>